<keyword evidence="5" id="KW-1185">Reference proteome</keyword>
<accession>A0A1H9W6P6</accession>
<evidence type="ECO:0000313" key="4">
    <source>
        <dbReference type="EMBL" id="SES29620.1"/>
    </source>
</evidence>
<dbReference type="EMBL" id="FOGU01000009">
    <property type="protein sequence ID" value="SES29620.1"/>
    <property type="molecule type" value="Genomic_DNA"/>
</dbReference>
<evidence type="ECO:0000313" key="5">
    <source>
        <dbReference type="Proteomes" id="UP000198885"/>
    </source>
</evidence>
<evidence type="ECO:0000256" key="2">
    <source>
        <dbReference type="ARBA" id="ARBA00022525"/>
    </source>
</evidence>
<keyword evidence="2" id="KW-0964">Secreted</keyword>
<feature type="region of interest" description="Disordered" evidence="3">
    <location>
        <begin position="284"/>
        <end position="330"/>
    </location>
</feature>
<dbReference type="SUPFAM" id="SSF51120">
    <property type="entry name" value="beta-Roll"/>
    <property type="match status" value="1"/>
</dbReference>
<dbReference type="STRING" id="641238.SAMN04490244_109146"/>
<reference evidence="4 5" key="1">
    <citation type="submission" date="2016-10" db="EMBL/GenBank/DDBJ databases">
        <authorList>
            <person name="de Groot N.N."/>
        </authorList>
    </citation>
    <scope>NUCLEOTIDE SEQUENCE [LARGE SCALE GENOMIC DNA]</scope>
    <source>
        <strain evidence="4 5">DSM 23042</strain>
    </source>
</reference>
<name>A0A1H9W6P6_9RHOB</name>
<dbReference type="Pfam" id="PF00353">
    <property type="entry name" value="HemolysinCabind"/>
    <property type="match status" value="5"/>
</dbReference>
<dbReference type="Gene3D" id="2.150.10.10">
    <property type="entry name" value="Serralysin-like metalloprotease, C-terminal"/>
    <property type="match status" value="3"/>
</dbReference>
<proteinExistence type="predicted"/>
<evidence type="ECO:0000256" key="1">
    <source>
        <dbReference type="ARBA" id="ARBA00004613"/>
    </source>
</evidence>
<comment type="subcellular location">
    <subcellularLocation>
        <location evidence="1">Secreted</location>
    </subcellularLocation>
</comment>
<dbReference type="GO" id="GO:0005509">
    <property type="term" value="F:calcium ion binding"/>
    <property type="evidence" value="ECO:0007669"/>
    <property type="project" value="InterPro"/>
</dbReference>
<sequence length="479" mass="48789">MALGALTMFAVPEWLGSWRGGSDGGRDEPGCDDPPDEMPCGTESAGQLIELGAQPGVSIVPDFRPGEDRLTLRLPEAADDFVLHDADEDVPARLTWMVGADPMEVQFDGLGTVPLEDIDLRLLSPFGPSTELALVDALEPMGDEGDPPVDPGAVLQPLGPDGERPEGPLADLVGRYGGAVDGLPNVEPPITSGTDGPDELTGGDRMAERPVLREGTPDLGDVPVLDGGGGDDTILGTGSVYGFGGVGDDVLQAGTGSSALYGGAGADVVAVVYEAGEAPQFLHGGSGDDVVQGGAGADRLGGGEHDTAPGGSGDDTLAGQDGDDTLRGGWGADLLTGGAGDDLLDHRGTDAELRIAEHHEHAWHVDGEADTLSGGRGDDTVRIDLADTASGGAGADVFWVHQGGGDAAVIQDFEPGADILRISLDPHGAETPEDVALSRSEDGADTLVTLRGETLVVLRGCADAGPADLYVEKRADVFP</sequence>
<dbReference type="PRINTS" id="PR00313">
    <property type="entry name" value="CABNDNGRPT"/>
</dbReference>
<dbReference type="PROSITE" id="PS00330">
    <property type="entry name" value="HEMOLYSIN_CALCIUM"/>
    <property type="match status" value="2"/>
</dbReference>
<dbReference type="AlphaFoldDB" id="A0A1H9W6P6"/>
<dbReference type="InterPro" id="IPR050557">
    <property type="entry name" value="RTX_toxin/Mannuronan_C5-epim"/>
</dbReference>
<evidence type="ECO:0000256" key="3">
    <source>
        <dbReference type="SAM" id="MobiDB-lite"/>
    </source>
</evidence>
<dbReference type="InterPro" id="IPR018511">
    <property type="entry name" value="Hemolysin-typ_Ca-bd_CS"/>
</dbReference>
<dbReference type="PANTHER" id="PTHR38340:SF1">
    <property type="entry name" value="S-LAYER PROTEIN"/>
    <property type="match status" value="1"/>
</dbReference>
<dbReference type="GO" id="GO:0005576">
    <property type="term" value="C:extracellular region"/>
    <property type="evidence" value="ECO:0007669"/>
    <property type="project" value="UniProtKB-SubCell"/>
</dbReference>
<organism evidence="4 5">
    <name type="scientific">Tranquillimonas rosea</name>
    <dbReference type="NCBI Taxonomy" id="641238"/>
    <lineage>
        <taxon>Bacteria</taxon>
        <taxon>Pseudomonadati</taxon>
        <taxon>Pseudomonadota</taxon>
        <taxon>Alphaproteobacteria</taxon>
        <taxon>Rhodobacterales</taxon>
        <taxon>Roseobacteraceae</taxon>
        <taxon>Tranquillimonas</taxon>
    </lineage>
</organism>
<dbReference type="PANTHER" id="PTHR38340">
    <property type="entry name" value="S-LAYER PROTEIN"/>
    <property type="match status" value="1"/>
</dbReference>
<gene>
    <name evidence="4" type="ORF">SAMN04490244_109146</name>
</gene>
<dbReference type="InterPro" id="IPR001343">
    <property type="entry name" value="Hemolysn_Ca-bd"/>
</dbReference>
<feature type="region of interest" description="Disordered" evidence="3">
    <location>
        <begin position="17"/>
        <end position="42"/>
    </location>
</feature>
<dbReference type="InterPro" id="IPR011049">
    <property type="entry name" value="Serralysin-like_metalloprot_C"/>
</dbReference>
<protein>
    <submittedName>
        <fullName evidence="4">Hemolysin-type calcium-binding repeat-containing protein</fullName>
    </submittedName>
</protein>
<feature type="region of interest" description="Disordered" evidence="3">
    <location>
        <begin position="181"/>
        <end position="203"/>
    </location>
</feature>
<dbReference type="Proteomes" id="UP000198885">
    <property type="component" value="Unassembled WGS sequence"/>
</dbReference>